<feature type="domain" description="NmrA-like" evidence="1">
    <location>
        <begin position="6"/>
        <end position="191"/>
    </location>
</feature>
<dbReference type="AlphaFoldDB" id="A0A852TQ78"/>
<dbReference type="Proteomes" id="UP000589036">
    <property type="component" value="Unassembled WGS sequence"/>
</dbReference>
<reference evidence="2 3" key="1">
    <citation type="submission" date="2020-07" db="EMBL/GenBank/DDBJ databases">
        <title>Sequencing the genomes of 1000 actinobacteria strains.</title>
        <authorList>
            <person name="Klenk H.-P."/>
        </authorList>
    </citation>
    <scope>NUCLEOTIDE SEQUENCE [LARGE SCALE GENOMIC DNA]</scope>
    <source>
        <strain evidence="2 3">CXB654</strain>
    </source>
</reference>
<dbReference type="SUPFAM" id="SSF51735">
    <property type="entry name" value="NAD(P)-binding Rossmann-fold domains"/>
    <property type="match status" value="1"/>
</dbReference>
<dbReference type="EMBL" id="JACCCC010000001">
    <property type="protein sequence ID" value="NYE46118.1"/>
    <property type="molecule type" value="Genomic_DNA"/>
</dbReference>
<evidence type="ECO:0000259" key="1">
    <source>
        <dbReference type="Pfam" id="PF05368"/>
    </source>
</evidence>
<evidence type="ECO:0000313" key="2">
    <source>
        <dbReference type="EMBL" id="NYE46118.1"/>
    </source>
</evidence>
<dbReference type="PANTHER" id="PTHR43162">
    <property type="match status" value="1"/>
</dbReference>
<keyword evidence="3" id="KW-1185">Reference proteome</keyword>
<dbReference type="Pfam" id="PF05368">
    <property type="entry name" value="NmrA"/>
    <property type="match status" value="1"/>
</dbReference>
<dbReference type="RefSeq" id="WP_179642274.1">
    <property type="nucleotide sequence ID" value="NZ_BAAAYY010000051.1"/>
</dbReference>
<proteinExistence type="predicted"/>
<dbReference type="InterPro" id="IPR036291">
    <property type="entry name" value="NAD(P)-bd_dom_sf"/>
</dbReference>
<comment type="caution">
    <text evidence="2">The sequence shown here is derived from an EMBL/GenBank/DDBJ whole genome shotgun (WGS) entry which is preliminary data.</text>
</comment>
<protein>
    <submittedName>
        <fullName evidence="2">Uncharacterized protein YbjT (DUF2867 family)</fullName>
    </submittedName>
</protein>
<name>A0A852TQ78_9ACTN</name>
<gene>
    <name evidence="2" type="ORF">HDA32_001238</name>
</gene>
<dbReference type="Gene3D" id="3.40.50.720">
    <property type="entry name" value="NAD(P)-binding Rossmann-like Domain"/>
    <property type="match status" value="1"/>
</dbReference>
<accession>A0A852TQ78</accession>
<dbReference type="InterPro" id="IPR051604">
    <property type="entry name" value="Ergot_Alk_Oxidoreductase"/>
</dbReference>
<evidence type="ECO:0000313" key="3">
    <source>
        <dbReference type="Proteomes" id="UP000589036"/>
    </source>
</evidence>
<sequence>MRQPCVLVTGAAGKTGRTVVTALAHAGVPTRALVHRPGHEDAVRACGADEVAVGDMRDRRVLKDAADGAAAIYHIAPNMSPDEVEMGEVLVSAARAAGVWRVVHHSVLRPQIEAMPHHWAKLRVEEALFRSGLDVTVLQPGPYVQNLLGGLAEVQETGELRVPYSIDVEFAMVDLWDVAAVAARCLTEPRRPVTADQVRGSARVGLASLDDRGGDDDHSHAVYELAGPANVSVRHYASALGDALHRPVRPVAVPLDEWREGARRSGLPEHAVAGLSAMFDHYDVHGLRGNGRMLRHLLRRPATDLRECLRRELRPVLVEQRRLH</sequence>
<organism evidence="2 3">
    <name type="scientific">Spinactinospora alkalitolerans</name>
    <dbReference type="NCBI Taxonomy" id="687207"/>
    <lineage>
        <taxon>Bacteria</taxon>
        <taxon>Bacillati</taxon>
        <taxon>Actinomycetota</taxon>
        <taxon>Actinomycetes</taxon>
        <taxon>Streptosporangiales</taxon>
        <taxon>Nocardiopsidaceae</taxon>
        <taxon>Spinactinospora</taxon>
    </lineage>
</organism>
<dbReference type="InterPro" id="IPR008030">
    <property type="entry name" value="NmrA-like"/>
</dbReference>
<dbReference type="PANTHER" id="PTHR43162:SF1">
    <property type="entry name" value="PRESTALK A DIFFERENTIATION PROTEIN A"/>
    <property type="match status" value="1"/>
</dbReference>
<dbReference type="Gene3D" id="3.90.25.10">
    <property type="entry name" value="UDP-galactose 4-epimerase, domain 1"/>
    <property type="match status" value="1"/>
</dbReference>